<evidence type="ECO:0000256" key="5">
    <source>
        <dbReference type="ARBA" id="ARBA00022729"/>
    </source>
</evidence>
<evidence type="ECO:0000256" key="13">
    <source>
        <dbReference type="ARBA" id="ARBA00023224"/>
    </source>
</evidence>
<dbReference type="PANTHER" id="PTHR32546">
    <property type="entry name" value="G-PROTEIN COUPLED RECEPTOR 158-RELATED"/>
    <property type="match status" value="1"/>
</dbReference>
<keyword evidence="11" id="KW-0675">Receptor</keyword>
<comment type="similarity">
    <text evidence="2">Belongs to the G-protein coupled receptor 3 family.</text>
</comment>
<feature type="region of interest" description="Disordered" evidence="17">
    <location>
        <begin position="1393"/>
        <end position="1560"/>
    </location>
</feature>
<keyword evidence="8" id="KW-0297">G-protein coupled receptor</keyword>
<feature type="compositionally biased region" description="Basic and acidic residues" evidence="17">
    <location>
        <begin position="1119"/>
        <end position="1145"/>
    </location>
</feature>
<feature type="region of interest" description="Disordered" evidence="17">
    <location>
        <begin position="1172"/>
        <end position="1273"/>
    </location>
</feature>
<evidence type="ECO:0000259" key="20">
    <source>
        <dbReference type="PROSITE" id="PS50259"/>
    </source>
</evidence>
<feature type="transmembrane region" description="Helical" evidence="18">
    <location>
        <begin position="610"/>
        <end position="630"/>
    </location>
</feature>
<feature type="compositionally biased region" description="Polar residues" evidence="17">
    <location>
        <begin position="1400"/>
        <end position="1412"/>
    </location>
</feature>
<feature type="compositionally biased region" description="Basic residues" evidence="17">
    <location>
        <begin position="758"/>
        <end position="779"/>
    </location>
</feature>
<feature type="region of interest" description="Disordered" evidence="17">
    <location>
        <begin position="973"/>
        <end position="1100"/>
    </location>
</feature>
<feature type="compositionally biased region" description="Basic and acidic residues" evidence="17">
    <location>
        <begin position="843"/>
        <end position="853"/>
    </location>
</feature>
<evidence type="ECO:0000256" key="6">
    <source>
        <dbReference type="ARBA" id="ARBA00022989"/>
    </source>
</evidence>
<dbReference type="Pfam" id="PF22572">
    <property type="entry name" value="GPR158_179_EC"/>
    <property type="match status" value="1"/>
</dbReference>
<feature type="region of interest" description="Disordered" evidence="17">
    <location>
        <begin position="1341"/>
        <end position="1380"/>
    </location>
</feature>
<protein>
    <recommendedName>
        <fullName evidence="20">G-protein coupled receptors family 3 profile domain-containing protein</fullName>
    </recommendedName>
</protein>
<feature type="region of interest" description="Disordered" evidence="17">
    <location>
        <begin position="924"/>
        <end position="961"/>
    </location>
</feature>
<evidence type="ECO:0000256" key="14">
    <source>
        <dbReference type="ARBA" id="ARBA00023257"/>
    </source>
</evidence>
<feature type="region of interest" description="Disordered" evidence="17">
    <location>
        <begin position="1113"/>
        <end position="1150"/>
    </location>
</feature>
<keyword evidence="14" id="KW-0628">Postsynaptic cell membrane</keyword>
<accession>A0A8C5WGS1</accession>
<keyword evidence="5 19" id="KW-0732">Signal</keyword>
<evidence type="ECO:0000256" key="11">
    <source>
        <dbReference type="ARBA" id="ARBA00023170"/>
    </source>
</evidence>
<dbReference type="CDD" id="cd15293">
    <property type="entry name" value="7tmC_GPR158-like"/>
    <property type="match status" value="1"/>
</dbReference>
<keyword evidence="22" id="KW-1185">Reference proteome</keyword>
<feature type="compositionally biased region" description="Polar residues" evidence="17">
    <location>
        <begin position="992"/>
        <end position="1001"/>
    </location>
</feature>
<feature type="compositionally biased region" description="Basic and acidic residues" evidence="17">
    <location>
        <begin position="1068"/>
        <end position="1078"/>
    </location>
</feature>
<name>A0A8C5WGS1_9ANUR</name>
<feature type="domain" description="G-protein coupled receptors family 3 profile" evidence="20">
    <location>
        <begin position="446"/>
        <end position="696"/>
    </location>
</feature>
<keyword evidence="7" id="KW-0770">Synapse</keyword>
<dbReference type="InterPro" id="IPR043458">
    <property type="entry name" value="GPR158/179"/>
</dbReference>
<dbReference type="Pfam" id="PF00003">
    <property type="entry name" value="7tm_3"/>
    <property type="match status" value="1"/>
</dbReference>
<feature type="region of interest" description="Disordered" evidence="17">
    <location>
        <begin position="103"/>
        <end position="128"/>
    </location>
</feature>
<keyword evidence="4 18" id="KW-0812">Transmembrane</keyword>
<dbReference type="PROSITE" id="PS50259">
    <property type="entry name" value="G_PROTEIN_RECEP_F3_4"/>
    <property type="match status" value="1"/>
</dbReference>
<keyword evidence="6 18" id="KW-1133">Transmembrane helix</keyword>
<evidence type="ECO:0000256" key="7">
    <source>
        <dbReference type="ARBA" id="ARBA00023018"/>
    </source>
</evidence>
<keyword evidence="12" id="KW-0325">Glycoprotein</keyword>
<evidence type="ECO:0000256" key="1">
    <source>
        <dbReference type="ARBA" id="ARBA00004487"/>
    </source>
</evidence>
<keyword evidence="3" id="KW-1003">Cell membrane</keyword>
<evidence type="ECO:0000256" key="8">
    <source>
        <dbReference type="ARBA" id="ARBA00023040"/>
    </source>
</evidence>
<sequence>MAVLWWALFWCHNAQQILYANPAFQSPSWTNISKEEITSQMPTTPMPTKSLPTTPLPTDPPPSTPSPPIPSPSLLSPSLPFLSPSPPLPSAAIPVYSPSLPVSSPFPSTPHPSTLTPSPGPDLPDEDGRRAALGFLHSGNLLFLSEANCSKRFELADLKGSPTDAVLYHTRGPRDSLLHATNFLNMIFQASDMRESSIREDMEWYHALVRSLAGGDPQIRQALLYITTHPMSSKPQVLLQATKEGQEILLRDLSSPHYHRKHRTNWEMWRSFLTNPSLTKEILVNDLQSLDTPKWSKGDSYIVNTSNIKWSKPFLECEGGRFVQGWMVSLSTAFFGLKPDLSPEFKGALQVDVQLQSLGIDQCALAPRWFANTHSCDENSTQCISDERNGSVLGRYRCVCQPGYYRTQHEGSGGSFQGVTACQRCSQDCATCVDGSPCLVQEDWALRVTVLSLQAAGMLGVFLSMLVAYNFRESKRIRASGLLLLETILFGSLLLYFPVFILYFKPSVFRCTALRWVRLLGFCIVYGTIVLKLYRVMKVFISRTAQRVPYMTSMRLLRMLLVIVLFCVWFLVGWTLGMLENLQRGIPMVIRAQTREGLVFYTCDHDRWDYMMSLAELFFLCWGSFLCYGARSVPSAFHEPRYMGLAVHNEMLVSAAFHVLRFVMVASLHPDWALLLYFIHAHGTVTMTLILLLVPKFLHAGGPPREEITEVYEDELDLRRSRSNLNSSITSAWSEHSLDPDDIRDELKKLYAQLEVHKTKKMAHNNPHLQKKRSSRRGLGRSIMRRITEIPDSMTRQCAREEKEGSPGSSGGQRRRQQQESGSVKLREESLRQRVLSLRKSHSTYDHMQESKDSGSVSPRLESSARDASLRDSLMRRNLVKNVSLRSRGDSLRQATLVCKSLSAHNLLADKKPLSVSPGALQKSRSMIGSSHGKGPLMGALETSTERPTEGSRNPLLGGSFDKAEVCPWELQELPSSSESRAQKHVTYAPGKSSSMDTSHVSGKPHLSRGKKGETGVKHHQSLGSKEDLRGEEQTGQMSEPTQNDDPQKSESPMSVTAKPGAAPIHLAKVEEPKRQRSESLGTAGKSPEVGKATRPLHKSTLKSLVLVVRAFKATTAGREQKERDTPGAATKQDEEPSANKDKTLKTGVNNLAEDKDLTLTSSPAECFLKMRRDQTDVTSSPKVSKPNASSNRLERMSQLRETVCPWESMEGPQEAPYKSNSVESRRSEICPWESTDSEGAGGPLSQSGSNLSFHSPQTTDRNNRDSWEGEEKNLRAEICPWETEERGDLRAEICPWEGKENESLRAKICPWEAGEGEAVRKGSLSGKSLTMKLEELGRQRDAVCPWESEESGGSPGPLSQSQSKTFDLGPIQSKTSDSLDLEARRLEVCPWESLDSEGTPATLSQSQSHSWDPTAKIQVEPDLWKPPKATKPRAGQLCKSQSKQDSVCSLSSEEMRPLSKVMSKSESQMGDLCSPIPPTQQGRRWHHSLRIQNRGHMEEQDNNFTYQRETNMQDKPPAGEKPSCNLAEICPWEEQNPTPGAAPSQAASSKAEVCPWDFQ</sequence>
<feature type="compositionally biased region" description="Pro residues" evidence="17">
    <location>
        <begin position="54"/>
        <end position="71"/>
    </location>
</feature>
<evidence type="ECO:0000313" key="22">
    <source>
        <dbReference type="Proteomes" id="UP000694569"/>
    </source>
</evidence>
<evidence type="ECO:0000256" key="4">
    <source>
        <dbReference type="ARBA" id="ARBA00022692"/>
    </source>
</evidence>
<dbReference type="GeneTree" id="ENSGT00940000160776"/>
<feature type="region of interest" description="Disordered" evidence="17">
    <location>
        <begin position="40"/>
        <end position="75"/>
    </location>
</feature>
<dbReference type="InterPro" id="IPR017978">
    <property type="entry name" value="GPCR_3_C"/>
</dbReference>
<dbReference type="GO" id="GO:0007601">
    <property type="term" value="P:visual perception"/>
    <property type="evidence" value="ECO:0007669"/>
    <property type="project" value="Ensembl"/>
</dbReference>
<reference evidence="21" key="1">
    <citation type="submission" date="2025-08" db="UniProtKB">
        <authorList>
            <consortium name="Ensembl"/>
        </authorList>
    </citation>
    <scope>IDENTIFICATION</scope>
</reference>
<feature type="compositionally biased region" description="Basic and acidic residues" evidence="17">
    <location>
        <begin position="1262"/>
        <end position="1273"/>
    </location>
</feature>
<evidence type="ECO:0000256" key="10">
    <source>
        <dbReference type="ARBA" id="ARBA00023157"/>
    </source>
</evidence>
<evidence type="ECO:0000256" key="17">
    <source>
        <dbReference type="SAM" id="MobiDB-lite"/>
    </source>
</evidence>
<keyword evidence="13" id="KW-0807">Transducer</keyword>
<evidence type="ECO:0000256" key="9">
    <source>
        <dbReference type="ARBA" id="ARBA00023136"/>
    </source>
</evidence>
<feature type="chain" id="PRO_5034482332" description="G-protein coupled receptors family 3 profile domain-containing protein" evidence="19">
    <location>
        <begin position="17"/>
        <end position="1560"/>
    </location>
</feature>
<feature type="compositionally biased region" description="Polar residues" evidence="17">
    <location>
        <begin position="1034"/>
        <end position="1055"/>
    </location>
</feature>
<feature type="compositionally biased region" description="Low complexity" evidence="17">
    <location>
        <begin position="42"/>
        <end position="53"/>
    </location>
</feature>
<feature type="transmembrane region" description="Helical" evidence="18">
    <location>
        <begin position="516"/>
        <end position="535"/>
    </location>
</feature>
<evidence type="ECO:0000256" key="2">
    <source>
        <dbReference type="ARBA" id="ARBA00007242"/>
    </source>
</evidence>
<evidence type="ECO:0000256" key="3">
    <source>
        <dbReference type="ARBA" id="ARBA00022475"/>
    </source>
</evidence>
<proteinExistence type="inferred from homology"/>
<feature type="compositionally biased region" description="Polar residues" evidence="17">
    <location>
        <begin position="1177"/>
        <end position="1192"/>
    </location>
</feature>
<feature type="compositionally biased region" description="Polar residues" evidence="17">
    <location>
        <begin position="1439"/>
        <end position="1453"/>
    </location>
</feature>
<evidence type="ECO:0000256" key="18">
    <source>
        <dbReference type="SAM" id="Phobius"/>
    </source>
</evidence>
<feature type="transmembrane region" description="Helical" evidence="18">
    <location>
        <begin position="481"/>
        <end position="504"/>
    </location>
</feature>
<dbReference type="InterPro" id="IPR054714">
    <property type="entry name" value="GPR158_179_extracellular"/>
</dbReference>
<feature type="region of interest" description="Disordered" evidence="17">
    <location>
        <begin position="758"/>
        <end position="869"/>
    </location>
</feature>
<comment type="subcellular location">
    <subcellularLocation>
        <location evidence="1">Cell projection</location>
        <location evidence="1">Neuron projection</location>
    </subcellularLocation>
    <subcellularLocation>
        <location evidence="16">Postsynaptic cell membrane</location>
        <topology evidence="16">Multi-pass membrane protein</topology>
    </subcellularLocation>
</comment>
<organism evidence="21 22">
    <name type="scientific">Leptobrachium leishanense</name>
    <name type="common">Leishan spiny toad</name>
    <dbReference type="NCBI Taxonomy" id="445787"/>
    <lineage>
        <taxon>Eukaryota</taxon>
        <taxon>Metazoa</taxon>
        <taxon>Chordata</taxon>
        <taxon>Craniata</taxon>
        <taxon>Vertebrata</taxon>
        <taxon>Euteleostomi</taxon>
        <taxon>Amphibia</taxon>
        <taxon>Batrachia</taxon>
        <taxon>Anura</taxon>
        <taxon>Pelobatoidea</taxon>
        <taxon>Megophryidae</taxon>
        <taxon>Leptobrachium</taxon>
    </lineage>
</organism>
<feature type="transmembrane region" description="Helical" evidence="18">
    <location>
        <begin position="674"/>
        <end position="694"/>
    </location>
</feature>
<evidence type="ECO:0000256" key="15">
    <source>
        <dbReference type="ARBA" id="ARBA00023273"/>
    </source>
</evidence>
<evidence type="ECO:0000256" key="12">
    <source>
        <dbReference type="ARBA" id="ARBA00023180"/>
    </source>
</evidence>
<reference evidence="21" key="2">
    <citation type="submission" date="2025-09" db="UniProtKB">
        <authorList>
            <consortium name="Ensembl"/>
        </authorList>
    </citation>
    <scope>IDENTIFICATION</scope>
</reference>
<dbReference type="OrthoDB" id="5823771at2759"/>
<dbReference type="GO" id="GO:0004930">
    <property type="term" value="F:G protein-coupled receptor activity"/>
    <property type="evidence" value="ECO:0007669"/>
    <property type="project" value="UniProtKB-KW"/>
</dbReference>
<feature type="signal peptide" evidence="19">
    <location>
        <begin position="1"/>
        <end position="16"/>
    </location>
</feature>
<keyword evidence="10" id="KW-1015">Disulfide bond</keyword>
<evidence type="ECO:0000256" key="19">
    <source>
        <dbReference type="SAM" id="SignalP"/>
    </source>
</evidence>
<dbReference type="Ensembl" id="ENSLLET00000038461.1">
    <property type="protein sequence ID" value="ENSLLEP00000037033.1"/>
    <property type="gene ID" value="ENSLLEG00000023454.1"/>
</dbReference>
<evidence type="ECO:0000256" key="16">
    <source>
        <dbReference type="ARBA" id="ARBA00034104"/>
    </source>
</evidence>
<feature type="transmembrane region" description="Helical" evidence="18">
    <location>
        <begin position="556"/>
        <end position="579"/>
    </location>
</feature>
<feature type="compositionally biased region" description="Low complexity" evidence="17">
    <location>
        <begin position="103"/>
        <end position="117"/>
    </location>
</feature>
<feature type="transmembrane region" description="Helical" evidence="18">
    <location>
        <begin position="444"/>
        <end position="469"/>
    </location>
</feature>
<dbReference type="Proteomes" id="UP000694569">
    <property type="component" value="Unplaced"/>
</dbReference>
<feature type="compositionally biased region" description="Polar residues" evidence="17">
    <location>
        <begin position="1245"/>
        <end position="1261"/>
    </location>
</feature>
<dbReference type="GO" id="GO:0043005">
    <property type="term" value="C:neuron projection"/>
    <property type="evidence" value="ECO:0007669"/>
    <property type="project" value="UniProtKB-SubCell"/>
</dbReference>
<keyword evidence="15" id="KW-0966">Cell projection</keyword>
<dbReference type="PANTHER" id="PTHR32546:SF7">
    <property type="entry name" value="G-PROTEIN COUPLED RECEPTOR 179-RELATED"/>
    <property type="match status" value="1"/>
</dbReference>
<keyword evidence="9 18" id="KW-0472">Membrane</keyword>
<dbReference type="GO" id="GO:0045211">
    <property type="term" value="C:postsynaptic membrane"/>
    <property type="evidence" value="ECO:0007669"/>
    <property type="project" value="UniProtKB-SubCell"/>
</dbReference>
<evidence type="ECO:0000313" key="21">
    <source>
        <dbReference type="Ensembl" id="ENSLLEP00000037033.1"/>
    </source>
</evidence>